<evidence type="ECO:0000256" key="1">
    <source>
        <dbReference type="ARBA" id="ARBA00004127"/>
    </source>
</evidence>
<evidence type="ECO:0000256" key="7">
    <source>
        <dbReference type="ARBA" id="ARBA00023316"/>
    </source>
</evidence>
<dbReference type="InParanoid" id="D7TVI7"/>
<accession>D7TVI7</accession>
<reference evidence="10" key="1">
    <citation type="journal article" date="2007" name="Nature">
        <title>The grapevine genome sequence suggests ancestral hexaploidization in major angiosperm phyla.</title>
        <authorList>
            <consortium name="The French-Italian Public Consortium for Grapevine Genome Characterization."/>
            <person name="Jaillon O."/>
            <person name="Aury J.-M."/>
            <person name="Noel B."/>
            <person name="Policriti A."/>
            <person name="Clepet C."/>
            <person name="Casagrande A."/>
            <person name="Choisne N."/>
            <person name="Aubourg S."/>
            <person name="Vitulo N."/>
            <person name="Jubin C."/>
            <person name="Vezzi A."/>
            <person name="Legeai F."/>
            <person name="Hugueney P."/>
            <person name="Dasilva C."/>
            <person name="Horner D."/>
            <person name="Mica E."/>
            <person name="Jublot D."/>
            <person name="Poulain J."/>
            <person name="Bruyere C."/>
            <person name="Billault A."/>
            <person name="Segurens B."/>
            <person name="Gouyvenoux M."/>
            <person name="Ugarte E."/>
            <person name="Cattonaro F."/>
            <person name="Anthouard V."/>
            <person name="Vico V."/>
            <person name="Del Fabbro C."/>
            <person name="Alaux M."/>
            <person name="Di Gaspero G."/>
            <person name="Dumas V."/>
            <person name="Felice N."/>
            <person name="Paillard S."/>
            <person name="Juman I."/>
            <person name="Moroldo M."/>
            <person name="Scalabrin S."/>
            <person name="Canaguier A."/>
            <person name="Le Clainche I."/>
            <person name="Malacrida G."/>
            <person name="Durand E."/>
            <person name="Pesole G."/>
            <person name="Laucou V."/>
            <person name="Chatelet P."/>
            <person name="Merdinoglu D."/>
            <person name="Delledonne M."/>
            <person name="Pezzotti M."/>
            <person name="Lecharny A."/>
            <person name="Scarpelli C."/>
            <person name="Artiguenave F."/>
            <person name="Pe M.E."/>
            <person name="Valle G."/>
            <person name="Morgante M."/>
            <person name="Caboche M."/>
            <person name="Adam-Blondon A.-F."/>
            <person name="Weissenbach J."/>
            <person name="Quetier F."/>
            <person name="Wincker P."/>
        </authorList>
    </citation>
    <scope>NUCLEOTIDE SEQUENCE [LARGE SCALE GENOMIC DNA]</scope>
    <source>
        <strain evidence="10">cv. Pinot noir / PN40024</strain>
    </source>
</reference>
<evidence type="ECO:0000256" key="6">
    <source>
        <dbReference type="ARBA" id="ARBA00023136"/>
    </source>
</evidence>
<dbReference type="GO" id="GO:0016020">
    <property type="term" value="C:membrane"/>
    <property type="evidence" value="ECO:0007669"/>
    <property type="project" value="InterPro"/>
</dbReference>
<comment type="subcellular location">
    <subcellularLocation>
        <location evidence="1">Endomembrane system</location>
        <topology evidence="1">Multi-pass membrane protein</topology>
    </subcellularLocation>
</comment>
<organism evidence="9 10">
    <name type="scientific">Vitis vinifera</name>
    <name type="common">Grape</name>
    <dbReference type="NCBI Taxonomy" id="29760"/>
    <lineage>
        <taxon>Eukaryota</taxon>
        <taxon>Viridiplantae</taxon>
        <taxon>Streptophyta</taxon>
        <taxon>Embryophyta</taxon>
        <taxon>Tracheophyta</taxon>
        <taxon>Spermatophyta</taxon>
        <taxon>Magnoliopsida</taxon>
        <taxon>eudicotyledons</taxon>
        <taxon>Gunneridae</taxon>
        <taxon>Pentapetalae</taxon>
        <taxon>rosids</taxon>
        <taxon>Vitales</taxon>
        <taxon>Vitaceae</taxon>
        <taxon>Viteae</taxon>
        <taxon>Vitis</taxon>
    </lineage>
</organism>
<dbReference type="AlphaFoldDB" id="D7TVI7"/>
<dbReference type="Proteomes" id="UP000009183">
    <property type="component" value="Chromosome 2"/>
</dbReference>
<evidence type="ECO:0000256" key="8">
    <source>
        <dbReference type="PIRSR" id="PIRSR605150-3"/>
    </source>
</evidence>
<dbReference type="GO" id="GO:0071555">
    <property type="term" value="P:cell wall organization"/>
    <property type="evidence" value="ECO:0007669"/>
    <property type="project" value="UniProtKB-KW"/>
</dbReference>
<keyword evidence="5" id="KW-1133">Transmembrane helix</keyword>
<keyword evidence="3" id="KW-0808">Transferase</keyword>
<evidence type="ECO:0000313" key="9">
    <source>
        <dbReference type="EMBL" id="CBI34512.3"/>
    </source>
</evidence>
<dbReference type="EMBL" id="FN596251">
    <property type="protein sequence ID" value="CBI34512.3"/>
    <property type="molecule type" value="Genomic_DNA"/>
</dbReference>
<keyword evidence="7" id="KW-0961">Cell wall biogenesis/degradation</keyword>
<name>D7TVI7_VITVI</name>
<evidence type="ECO:0000256" key="4">
    <source>
        <dbReference type="ARBA" id="ARBA00022692"/>
    </source>
</evidence>
<gene>
    <name evidence="9" type="ordered locus">VIT_02s0025g01760</name>
</gene>
<feature type="binding site" evidence="8">
    <location>
        <position position="202"/>
    </location>
    <ligand>
        <name>Mn(2+)</name>
        <dbReference type="ChEBI" id="CHEBI:29035"/>
    </ligand>
</feature>
<keyword evidence="4" id="KW-0812">Transmembrane</keyword>
<dbReference type="PaxDb" id="29760-VIT_02s0025g01760.t01"/>
<evidence type="ECO:0000313" key="10">
    <source>
        <dbReference type="Proteomes" id="UP000009183"/>
    </source>
</evidence>
<evidence type="ECO:0000256" key="5">
    <source>
        <dbReference type="ARBA" id="ARBA00022989"/>
    </source>
</evidence>
<feature type="binding site" evidence="8">
    <location>
        <position position="226"/>
    </location>
    <ligand>
        <name>Mn(2+)</name>
        <dbReference type="ChEBI" id="CHEBI:29035"/>
    </ligand>
</feature>
<keyword evidence="2" id="KW-0328">Glycosyltransferase</keyword>
<evidence type="ECO:0000256" key="2">
    <source>
        <dbReference type="ARBA" id="ARBA00022676"/>
    </source>
</evidence>
<dbReference type="eggNOG" id="ENOG502QZE9">
    <property type="taxonomic scope" value="Eukaryota"/>
</dbReference>
<dbReference type="HOGENOM" id="CLU_1032158_0_0_1"/>
<dbReference type="GO" id="GO:0012505">
    <property type="term" value="C:endomembrane system"/>
    <property type="evidence" value="ECO:0007669"/>
    <property type="project" value="UniProtKB-SubCell"/>
</dbReference>
<keyword evidence="6" id="KW-0472">Membrane</keyword>
<proteinExistence type="predicted"/>
<dbReference type="PANTHER" id="PTHR13301">
    <property type="entry name" value="X-BOX TRANSCRIPTION FACTOR-RELATED"/>
    <property type="match status" value="1"/>
</dbReference>
<dbReference type="Pfam" id="PF03552">
    <property type="entry name" value="Cellulose_synt"/>
    <property type="match status" value="1"/>
</dbReference>
<evidence type="ECO:0000256" key="3">
    <source>
        <dbReference type="ARBA" id="ARBA00022679"/>
    </source>
</evidence>
<dbReference type="InterPro" id="IPR005150">
    <property type="entry name" value="Cellulose_synth"/>
</dbReference>
<sequence>MNLGLNIIQIELDRKKQYQVTSRLCWANYLMYETMKIKVESVVEKGTIPHEHITNEQEKQAFSRWTDEFTQTNHPAVVQFWKVIRKKEEKREKHRFFSSYPDFIKCPISLRSWSDRVEIWRRGSWLMYLQYERWRLDLEFRTVIREKEEKREKRRSFTSCPDFIKGSVGGWQGHGHHWPYNTMPDLVHVSREKRPGSPHHFKAGALNVLIRVSATMTNAPVVLTLDSDMHSNDPQTLLRALCYLLDPDMDPNLGFVQFPQTFHGINKNDI</sequence>
<keyword evidence="10" id="KW-1185">Reference proteome</keyword>
<evidence type="ECO:0008006" key="11">
    <source>
        <dbReference type="Google" id="ProtNLM"/>
    </source>
</evidence>
<dbReference type="GO" id="GO:0016760">
    <property type="term" value="F:cellulose synthase (UDP-forming) activity"/>
    <property type="evidence" value="ECO:0007669"/>
    <property type="project" value="InterPro"/>
</dbReference>
<dbReference type="GO" id="GO:0030244">
    <property type="term" value="P:cellulose biosynthetic process"/>
    <property type="evidence" value="ECO:0007669"/>
    <property type="project" value="InterPro"/>
</dbReference>
<dbReference type="Gene3D" id="3.90.550.10">
    <property type="entry name" value="Spore Coat Polysaccharide Biosynthesis Protein SpsA, Chain A"/>
    <property type="match status" value="1"/>
</dbReference>
<dbReference type="InterPro" id="IPR029044">
    <property type="entry name" value="Nucleotide-diphossugar_trans"/>
</dbReference>
<protein>
    <recommendedName>
        <fullName evidence="11">Cellulose synthase-like protein G3</fullName>
    </recommendedName>
</protein>